<gene>
    <name evidence="4" type="ORF">METZ01_LOCUS59173</name>
</gene>
<dbReference type="PANTHER" id="PTHR43352">
    <property type="entry name" value="ACETYL-COA SYNTHETASE"/>
    <property type="match status" value="1"/>
</dbReference>
<dbReference type="GO" id="GO:0005524">
    <property type="term" value="F:ATP binding"/>
    <property type="evidence" value="ECO:0007669"/>
    <property type="project" value="InterPro"/>
</dbReference>
<dbReference type="InterPro" id="IPR045851">
    <property type="entry name" value="AMP-bd_C_sf"/>
</dbReference>
<dbReference type="GO" id="GO:0044550">
    <property type="term" value="P:secondary metabolite biosynthetic process"/>
    <property type="evidence" value="ECO:0007669"/>
    <property type="project" value="TreeGrafter"/>
</dbReference>
<proteinExistence type="predicted"/>
<accession>A0A381SS61</accession>
<evidence type="ECO:0000256" key="1">
    <source>
        <dbReference type="ARBA" id="ARBA00022598"/>
    </source>
</evidence>
<feature type="domain" description="AMP-binding enzyme C-terminal" evidence="3">
    <location>
        <begin position="430"/>
        <end position="508"/>
    </location>
</feature>
<dbReference type="InterPro" id="IPR011957">
    <property type="entry name" value="Benz_CoA_lig"/>
</dbReference>
<dbReference type="NCBIfam" id="TIGR02262">
    <property type="entry name" value="benz_CoA_lig"/>
    <property type="match status" value="1"/>
</dbReference>
<reference evidence="4" key="1">
    <citation type="submission" date="2018-05" db="EMBL/GenBank/DDBJ databases">
        <authorList>
            <person name="Lanie J.A."/>
            <person name="Ng W.-L."/>
            <person name="Kazmierczak K.M."/>
            <person name="Andrzejewski T.M."/>
            <person name="Davidsen T.M."/>
            <person name="Wayne K.J."/>
            <person name="Tettelin H."/>
            <person name="Glass J.I."/>
            <person name="Rusch D."/>
            <person name="Podicherti R."/>
            <person name="Tsui H.-C.T."/>
            <person name="Winkler M.E."/>
        </authorList>
    </citation>
    <scope>NUCLEOTIDE SEQUENCE</scope>
</reference>
<dbReference type="Gene3D" id="3.40.50.980">
    <property type="match status" value="1"/>
</dbReference>
<dbReference type="Gene3D" id="2.30.38.10">
    <property type="entry name" value="Luciferase, Domain 3"/>
    <property type="match status" value="1"/>
</dbReference>
<dbReference type="GO" id="GO:0016405">
    <property type="term" value="F:CoA-ligase activity"/>
    <property type="evidence" value="ECO:0007669"/>
    <property type="project" value="InterPro"/>
</dbReference>
<organism evidence="4">
    <name type="scientific">marine metagenome</name>
    <dbReference type="NCBI Taxonomy" id="408172"/>
    <lineage>
        <taxon>unclassified sequences</taxon>
        <taxon>metagenomes</taxon>
        <taxon>ecological metagenomes</taxon>
    </lineage>
</organism>
<dbReference type="InterPro" id="IPR025110">
    <property type="entry name" value="AMP-bd_C"/>
</dbReference>
<keyword evidence="1" id="KW-0436">Ligase</keyword>
<feature type="domain" description="AMP-dependent synthetase/ligase" evidence="2">
    <location>
        <begin position="22"/>
        <end position="380"/>
    </location>
</feature>
<dbReference type="PANTHER" id="PTHR43352:SF1">
    <property type="entry name" value="ANTHRANILATE--COA LIGASE"/>
    <property type="match status" value="1"/>
</dbReference>
<dbReference type="GO" id="GO:0016878">
    <property type="term" value="F:acid-thiol ligase activity"/>
    <property type="evidence" value="ECO:0007669"/>
    <property type="project" value="TreeGrafter"/>
</dbReference>
<evidence type="ECO:0000259" key="2">
    <source>
        <dbReference type="Pfam" id="PF00501"/>
    </source>
</evidence>
<dbReference type="AlphaFoldDB" id="A0A381SS61"/>
<dbReference type="SUPFAM" id="SSF56801">
    <property type="entry name" value="Acetyl-CoA synthetase-like"/>
    <property type="match status" value="1"/>
</dbReference>
<evidence type="ECO:0000313" key="4">
    <source>
        <dbReference type="EMBL" id="SVA06319.1"/>
    </source>
</evidence>
<evidence type="ECO:0000259" key="3">
    <source>
        <dbReference type="Pfam" id="PF13193"/>
    </source>
</evidence>
<dbReference type="EMBL" id="UINC01003437">
    <property type="protein sequence ID" value="SVA06319.1"/>
    <property type="molecule type" value="Genomic_DNA"/>
</dbReference>
<dbReference type="Gene3D" id="3.40.50.12820">
    <property type="match status" value="1"/>
</dbReference>
<dbReference type="Gene3D" id="3.30.300.30">
    <property type="match status" value="1"/>
</dbReference>
<protein>
    <recommendedName>
        <fullName evidence="5">AMP-dependent synthetase/ligase domain-containing protein</fullName>
    </recommendedName>
</protein>
<evidence type="ECO:0008006" key="5">
    <source>
        <dbReference type="Google" id="ProtNLM"/>
    </source>
</evidence>
<dbReference type="Pfam" id="PF13193">
    <property type="entry name" value="AMP-binding_C"/>
    <property type="match status" value="1"/>
</dbReference>
<name>A0A381SS61_9ZZZZ</name>
<dbReference type="InterPro" id="IPR000873">
    <property type="entry name" value="AMP-dep_synth/lig_dom"/>
</dbReference>
<feature type="non-terminal residue" evidence="4">
    <location>
        <position position="1"/>
    </location>
</feature>
<sequence length="522" mass="57356">VATTIDIPGMYNATNHFIDRHTNKTSGGRVAYTDHAGDWTYHQLAAMVDQAGNVLSNLGLKAEQRVLMCMTDSVWFPAVFWGAIKIGAVPVPVNTMLTGTDYAYMLHDSCAHVLVVSESLYPKFAPHIDGQPSLGEVVIDGSSIDGRHSLSVLMESSESELPTAPTKRENSAFWLYTSGSTGQPKGAVHRQSDLVQTARLYGDGILKLDASDVVFSAAKLFFAYGLGNSMSFPLHVGCRTVLLADRPTPEIVLSVMKDQKVSIFFGVPTLYGAILSDDANDRSKVSDRLRLCVSAGEALPEEIGREWERRFGVPILDGLGSTELLHIFLSNRPDDVCYGTTGRAVSGYKLRIVDENDVDVETGDMGELLVSGPSSAVCYWGQPEKSAQTFQGEWARSGDKYYQDNQGYYVYCGRTDDMLKVGGIWVSPFEVESAMIADERVLEVAVIGYKDDLGLVKPKAYVVLKAGVEKTSELVEELKGFVKGRLAPFKYPRRIEFIDVLPKTATGKIQRYKLRNQDSDQP</sequence>
<dbReference type="Pfam" id="PF00501">
    <property type="entry name" value="AMP-binding"/>
    <property type="match status" value="1"/>
</dbReference>